<keyword evidence="2" id="KW-1185">Reference proteome</keyword>
<proteinExistence type="predicted"/>
<evidence type="ECO:0000313" key="2">
    <source>
        <dbReference type="Proteomes" id="UP000186817"/>
    </source>
</evidence>
<comment type="caution">
    <text evidence="1">The sequence shown here is derived from an EMBL/GenBank/DDBJ whole genome shotgun (WGS) entry which is preliminary data.</text>
</comment>
<dbReference type="EMBL" id="LSRX01000001">
    <property type="protein sequence ID" value="OLQ15630.1"/>
    <property type="molecule type" value="Genomic_DNA"/>
</dbReference>
<gene>
    <name evidence="1" type="ORF">AK812_SmicGene118</name>
</gene>
<evidence type="ECO:0000313" key="1">
    <source>
        <dbReference type="EMBL" id="OLQ15630.1"/>
    </source>
</evidence>
<accession>A0A1Q9F7H5</accession>
<dbReference type="AlphaFoldDB" id="A0A1Q9F7H5"/>
<protein>
    <submittedName>
        <fullName evidence="1">Uncharacterized protein</fullName>
    </submittedName>
</protein>
<reference evidence="1 2" key="1">
    <citation type="submission" date="2016-02" db="EMBL/GenBank/DDBJ databases">
        <title>Genome analysis of coral dinoflagellate symbionts highlights evolutionary adaptations to a symbiotic lifestyle.</title>
        <authorList>
            <person name="Aranda M."/>
            <person name="Li Y."/>
            <person name="Liew Y.J."/>
            <person name="Baumgarten S."/>
            <person name="Simakov O."/>
            <person name="Wilson M."/>
            <person name="Piel J."/>
            <person name="Ashoor H."/>
            <person name="Bougouffa S."/>
            <person name="Bajic V.B."/>
            <person name="Ryu T."/>
            <person name="Ravasi T."/>
            <person name="Bayer T."/>
            <person name="Micklem G."/>
            <person name="Kim H."/>
            <person name="Bhak J."/>
            <person name="Lajeunesse T.C."/>
            <person name="Voolstra C.R."/>
        </authorList>
    </citation>
    <scope>NUCLEOTIDE SEQUENCE [LARGE SCALE GENOMIC DNA]</scope>
    <source>
        <strain evidence="1 2">CCMP2467</strain>
    </source>
</reference>
<sequence>MADPSARAKEAAIPLPEAPADVEISSVGEDTDDDMACAAQKDRSSTEEPSSEVNGLGTRLTFFVAAIYQCRTVATGGGKSDLGLWF</sequence>
<dbReference type="Proteomes" id="UP000186817">
    <property type="component" value="Unassembled WGS sequence"/>
</dbReference>
<dbReference type="OrthoDB" id="10517512at2759"/>
<name>A0A1Q9F7H5_SYMMI</name>
<organism evidence="1 2">
    <name type="scientific">Symbiodinium microadriaticum</name>
    <name type="common">Dinoflagellate</name>
    <name type="synonym">Zooxanthella microadriatica</name>
    <dbReference type="NCBI Taxonomy" id="2951"/>
    <lineage>
        <taxon>Eukaryota</taxon>
        <taxon>Sar</taxon>
        <taxon>Alveolata</taxon>
        <taxon>Dinophyceae</taxon>
        <taxon>Suessiales</taxon>
        <taxon>Symbiodiniaceae</taxon>
        <taxon>Symbiodinium</taxon>
    </lineage>
</organism>